<feature type="transmembrane region" description="Helical" evidence="1">
    <location>
        <begin position="199"/>
        <end position="218"/>
    </location>
</feature>
<dbReference type="GO" id="GO:0061503">
    <property type="term" value="F:tRNA threonylcarbamoyladenosine dehydratase"/>
    <property type="evidence" value="ECO:0007669"/>
    <property type="project" value="TreeGrafter"/>
</dbReference>
<protein>
    <submittedName>
        <fullName evidence="3">tRNA threonylcarbamoyladenosine dehydratase</fullName>
    </submittedName>
</protein>
<dbReference type="Gene3D" id="3.40.50.720">
    <property type="entry name" value="NAD(P)-binding Rossmann-like Domain"/>
    <property type="match status" value="1"/>
</dbReference>
<name>A0A940IC01_9PROT</name>
<dbReference type="InterPro" id="IPR035985">
    <property type="entry name" value="Ubiquitin-activating_enz"/>
</dbReference>
<dbReference type="GO" id="GO:0008641">
    <property type="term" value="F:ubiquitin-like modifier activating enzyme activity"/>
    <property type="evidence" value="ECO:0007669"/>
    <property type="project" value="InterPro"/>
</dbReference>
<proteinExistence type="predicted"/>
<evidence type="ECO:0000259" key="2">
    <source>
        <dbReference type="Pfam" id="PF00899"/>
    </source>
</evidence>
<dbReference type="GO" id="GO:0061504">
    <property type="term" value="P:cyclic threonylcarbamoyladenosine biosynthetic process"/>
    <property type="evidence" value="ECO:0007669"/>
    <property type="project" value="TreeGrafter"/>
</dbReference>
<dbReference type="Proteomes" id="UP000721442">
    <property type="component" value="Unassembled WGS sequence"/>
</dbReference>
<sequence>MNELHRTFLLLGADAVQKLRESTVMVVGCGAVGSFAVEALARTGVGKIIIIDSDVIEESNINRQLIALQSTIGLAKVDVAAARIRDINPAIQVTPIKLFFDEATALDVAPDFVIDAIDTVPSKIALYKWCVSRDIPFVSSMGAARKTDVTQIKIAKISKTTVCPLAAKIRKIVRNERLPDFNVVYSTETAAPTGTARTFGSLVTVTGIFGLMAANYAVRTIINDKNNRGNTNLGV</sequence>
<feature type="domain" description="THIF-type NAD/FAD binding fold" evidence="2">
    <location>
        <begin position="9"/>
        <end position="227"/>
    </location>
</feature>
<evidence type="ECO:0000313" key="4">
    <source>
        <dbReference type="Proteomes" id="UP000721442"/>
    </source>
</evidence>
<evidence type="ECO:0000256" key="1">
    <source>
        <dbReference type="SAM" id="Phobius"/>
    </source>
</evidence>
<dbReference type="EMBL" id="JADINE010000015">
    <property type="protein sequence ID" value="MBO8407014.1"/>
    <property type="molecule type" value="Genomic_DNA"/>
</dbReference>
<keyword evidence="1" id="KW-1133">Transmembrane helix</keyword>
<keyword evidence="1" id="KW-0472">Membrane</keyword>
<dbReference type="Pfam" id="PF00899">
    <property type="entry name" value="ThiF"/>
    <property type="match status" value="1"/>
</dbReference>
<reference evidence="3" key="2">
    <citation type="journal article" date="2021" name="PeerJ">
        <title>Extensive microbial diversity within the chicken gut microbiome revealed by metagenomics and culture.</title>
        <authorList>
            <person name="Gilroy R."/>
            <person name="Ravi A."/>
            <person name="Getino M."/>
            <person name="Pursley I."/>
            <person name="Horton D.L."/>
            <person name="Alikhan N.F."/>
            <person name="Baker D."/>
            <person name="Gharbi K."/>
            <person name="Hall N."/>
            <person name="Watson M."/>
            <person name="Adriaenssens E.M."/>
            <person name="Foster-Nyarko E."/>
            <person name="Jarju S."/>
            <person name="Secka A."/>
            <person name="Antonio M."/>
            <person name="Oren A."/>
            <person name="Chaudhuri R.R."/>
            <person name="La Ragione R."/>
            <person name="Hildebrand F."/>
            <person name="Pallen M.J."/>
        </authorList>
    </citation>
    <scope>NUCLEOTIDE SEQUENCE</scope>
    <source>
        <strain evidence="3">B1-16210</strain>
    </source>
</reference>
<reference evidence="3" key="1">
    <citation type="submission" date="2020-10" db="EMBL/GenBank/DDBJ databases">
        <authorList>
            <person name="Gilroy R."/>
        </authorList>
    </citation>
    <scope>NUCLEOTIDE SEQUENCE</scope>
    <source>
        <strain evidence="3">B1-16210</strain>
    </source>
</reference>
<dbReference type="CDD" id="cd00755">
    <property type="entry name" value="YgdL_like"/>
    <property type="match status" value="1"/>
</dbReference>
<evidence type="ECO:0000313" key="3">
    <source>
        <dbReference type="EMBL" id="MBO8407014.1"/>
    </source>
</evidence>
<dbReference type="PANTHER" id="PTHR43267">
    <property type="entry name" value="TRNA THREONYLCARBAMOYLADENOSINE DEHYDRATASE"/>
    <property type="match status" value="1"/>
</dbReference>
<gene>
    <name evidence="3" type="ORF">IAC77_00960</name>
</gene>
<dbReference type="PANTHER" id="PTHR43267:SF1">
    <property type="entry name" value="TRNA THREONYLCARBAMOYLADENOSINE DEHYDRATASE"/>
    <property type="match status" value="1"/>
</dbReference>
<accession>A0A940IC01</accession>
<organism evidence="3 4">
    <name type="scientific">Candidatus Enterousia excrementavium</name>
    <dbReference type="NCBI Taxonomy" id="2840789"/>
    <lineage>
        <taxon>Bacteria</taxon>
        <taxon>Pseudomonadati</taxon>
        <taxon>Pseudomonadota</taxon>
        <taxon>Alphaproteobacteria</taxon>
        <taxon>Candidatus Enterousia</taxon>
    </lineage>
</organism>
<dbReference type="InterPro" id="IPR045886">
    <property type="entry name" value="ThiF/MoeB/HesA"/>
</dbReference>
<comment type="caution">
    <text evidence="3">The sequence shown here is derived from an EMBL/GenBank/DDBJ whole genome shotgun (WGS) entry which is preliminary data.</text>
</comment>
<dbReference type="SUPFAM" id="SSF69572">
    <property type="entry name" value="Activating enzymes of the ubiquitin-like proteins"/>
    <property type="match status" value="1"/>
</dbReference>
<dbReference type="InterPro" id="IPR000594">
    <property type="entry name" value="ThiF_NAD_FAD-bd"/>
</dbReference>
<dbReference type="AlphaFoldDB" id="A0A940IC01"/>
<keyword evidence="1" id="KW-0812">Transmembrane</keyword>